<dbReference type="Pfam" id="PF13350">
    <property type="entry name" value="Y_phosphatase3"/>
    <property type="match status" value="1"/>
</dbReference>
<dbReference type="InterPro" id="IPR029021">
    <property type="entry name" value="Prot-tyrosine_phosphatase-like"/>
</dbReference>
<accession>A0A927IIV6</accession>
<dbReference type="EMBL" id="JACYFT010000001">
    <property type="protein sequence ID" value="MBD8050029.1"/>
    <property type="molecule type" value="Genomic_DNA"/>
</dbReference>
<dbReference type="GO" id="GO:0004721">
    <property type="term" value="F:phosphoprotein phosphatase activity"/>
    <property type="evidence" value="ECO:0007669"/>
    <property type="project" value="InterPro"/>
</dbReference>
<dbReference type="InterPro" id="IPR016130">
    <property type="entry name" value="Tyr_Pase_AS"/>
</dbReference>
<comment type="similarity">
    <text evidence="1">Belongs to the protein-tyrosine phosphatase family.</text>
</comment>
<evidence type="ECO:0000256" key="1">
    <source>
        <dbReference type="ARBA" id="ARBA00009580"/>
    </source>
</evidence>
<proteinExistence type="inferred from homology"/>
<name>A0A927IIV6_9BURK</name>
<evidence type="ECO:0000313" key="2">
    <source>
        <dbReference type="EMBL" id="MBD8050029.1"/>
    </source>
</evidence>
<dbReference type="InterPro" id="IPR026893">
    <property type="entry name" value="Tyr/Ser_Pase_IphP-type"/>
</dbReference>
<gene>
    <name evidence="2" type="ORF">IC609_05700</name>
</gene>
<keyword evidence="3" id="KW-1185">Reference proteome</keyword>
<dbReference type="PROSITE" id="PS00383">
    <property type="entry name" value="TYR_PHOSPHATASE_1"/>
    <property type="match status" value="1"/>
</dbReference>
<dbReference type="Proteomes" id="UP000647424">
    <property type="component" value="Unassembled WGS sequence"/>
</dbReference>
<dbReference type="PANTHER" id="PTHR31126">
    <property type="entry name" value="TYROSINE-PROTEIN PHOSPHATASE"/>
    <property type="match status" value="1"/>
</dbReference>
<dbReference type="AlphaFoldDB" id="A0A927IIV6"/>
<comment type="caution">
    <text evidence="2">The sequence shown here is derived from an EMBL/GenBank/DDBJ whole genome shotgun (WGS) entry which is preliminary data.</text>
</comment>
<evidence type="ECO:0000313" key="3">
    <source>
        <dbReference type="Proteomes" id="UP000647424"/>
    </source>
</evidence>
<dbReference type="Gene3D" id="3.90.190.10">
    <property type="entry name" value="Protein tyrosine phosphatase superfamily"/>
    <property type="match status" value="1"/>
</dbReference>
<dbReference type="PANTHER" id="PTHR31126:SF1">
    <property type="entry name" value="TYROSINE SPECIFIC PROTEIN PHOSPHATASES DOMAIN-CONTAINING PROTEIN"/>
    <property type="match status" value="1"/>
</dbReference>
<reference evidence="2 3" key="1">
    <citation type="submission" date="2020-09" db="EMBL/GenBank/DDBJ databases">
        <title>Genome seq and assembly of Limnohabitants sp.</title>
        <authorList>
            <person name="Chhetri G."/>
        </authorList>
    </citation>
    <scope>NUCLEOTIDE SEQUENCE [LARGE SCALE GENOMIC DNA]</scope>
    <source>
        <strain evidence="2 3">JUR4</strain>
    </source>
</reference>
<sequence length="247" mass="27179">MKPPIAMTSPLQGASNFRDVGGYITQDGRRVKRGQVFRSDHLAGLTADDVLQVQGMGLTHSLDFRGVAECAATPYDIAGVQRVALSIEPSVIAKMQALVAQGIEPTTEETVELMRGTYRDFVNHNADTFGRFLKHLLAHSTPQVFHCTAGKDRTGFAAALLLSALGVDRATIEHDYLLTNQLYRRDPHIEGKGPAHVMKVLWQVQPAFLHAAFEAVDQQGGMQDYLHGPIGLDTHEVQDLRDWLLQA</sequence>
<dbReference type="SUPFAM" id="SSF52799">
    <property type="entry name" value="(Phosphotyrosine protein) phosphatases II"/>
    <property type="match status" value="1"/>
</dbReference>
<protein>
    <submittedName>
        <fullName evidence="2">Tyrosine-protein phosphatase</fullName>
    </submittedName>
</protein>
<organism evidence="2 3">
    <name type="scientific">Limnohabitans radicicola</name>
    <dbReference type="NCBI Taxonomy" id="2771427"/>
    <lineage>
        <taxon>Bacteria</taxon>
        <taxon>Pseudomonadati</taxon>
        <taxon>Pseudomonadota</taxon>
        <taxon>Betaproteobacteria</taxon>
        <taxon>Burkholderiales</taxon>
        <taxon>Comamonadaceae</taxon>
        <taxon>Limnohabitans</taxon>
    </lineage>
</organism>